<sequence length="311" mass="35073">MDRMDSGFDESYSLKEPEPEPHCVHRSNTAPTRCCKPKNASPEIALRSPSSGMNTQRPASERNSTDRRKSTDPRQLSLGSSSEHSTTKSRGHRGSKPSSRRTSCTVIDPSRPARHYRIKSSHTVPSVTRDVDDVLALHFRSCSLFQNPSYHAAHPEASISRHGPGLVVNTDLYPTIVDPIPTTSPLSIDTISMTSPKQSEDTMAPLETTNTVTHWMSPSTRRREYEEIDRENSGIRIFIRKMVPRCVSGPPPPRFYEQDTSDTGSVRRYRMDVPEDEADEKVNGNLRLQSRRVERAAPRDTVKKTKRWGCF</sequence>
<protein>
    <submittedName>
        <fullName evidence="2">Uncharacterized protein</fullName>
    </submittedName>
</protein>
<feature type="compositionally biased region" description="Polar residues" evidence="1">
    <location>
        <begin position="48"/>
        <end position="58"/>
    </location>
</feature>
<reference evidence="3" key="1">
    <citation type="journal article" date="2020" name="Stud. Mycol.">
        <title>101 Dothideomycetes genomes: A test case for predicting lifestyles and emergence of pathogens.</title>
        <authorList>
            <person name="Haridas S."/>
            <person name="Albert R."/>
            <person name="Binder M."/>
            <person name="Bloem J."/>
            <person name="LaButti K."/>
            <person name="Salamov A."/>
            <person name="Andreopoulos B."/>
            <person name="Baker S."/>
            <person name="Barry K."/>
            <person name="Bills G."/>
            <person name="Bluhm B."/>
            <person name="Cannon C."/>
            <person name="Castanera R."/>
            <person name="Culley D."/>
            <person name="Daum C."/>
            <person name="Ezra D."/>
            <person name="Gonzalez J."/>
            <person name="Henrissat B."/>
            <person name="Kuo A."/>
            <person name="Liang C."/>
            <person name="Lipzen A."/>
            <person name="Lutzoni F."/>
            <person name="Magnuson J."/>
            <person name="Mondo S."/>
            <person name="Nolan M."/>
            <person name="Ohm R."/>
            <person name="Pangilinan J."/>
            <person name="Park H.-J."/>
            <person name="Ramirez L."/>
            <person name="Alfaro M."/>
            <person name="Sun H."/>
            <person name="Tritt A."/>
            <person name="Yoshinaga Y."/>
            <person name="Zwiers L.-H."/>
            <person name="Turgeon B."/>
            <person name="Goodwin S."/>
            <person name="Spatafora J."/>
            <person name="Crous P."/>
            <person name="Grigoriev I."/>
        </authorList>
    </citation>
    <scope>NUCLEOTIDE SEQUENCE [LARGE SCALE GENOMIC DNA]</scope>
    <source>
        <strain evidence="3">CBS 304.66</strain>
    </source>
</reference>
<name>A0A9P4N3K9_9PLEO</name>
<feature type="region of interest" description="Disordered" evidence="1">
    <location>
        <begin position="1"/>
        <end position="121"/>
    </location>
</feature>
<proteinExistence type="predicted"/>
<dbReference type="OrthoDB" id="5366332at2759"/>
<gene>
    <name evidence="2" type="ORF">CC78DRAFT_378037</name>
</gene>
<evidence type="ECO:0000256" key="1">
    <source>
        <dbReference type="SAM" id="MobiDB-lite"/>
    </source>
</evidence>
<feature type="compositionally biased region" description="Basic and acidic residues" evidence="1">
    <location>
        <begin position="1"/>
        <end position="23"/>
    </location>
</feature>
<feature type="compositionally biased region" description="Basic residues" evidence="1">
    <location>
        <begin position="87"/>
        <end position="99"/>
    </location>
</feature>
<evidence type="ECO:0000313" key="3">
    <source>
        <dbReference type="Proteomes" id="UP000800093"/>
    </source>
</evidence>
<dbReference type="AlphaFoldDB" id="A0A9P4N3K9"/>
<dbReference type="Proteomes" id="UP000800093">
    <property type="component" value="Unassembled WGS sequence"/>
</dbReference>
<accession>A0A9P4N3K9</accession>
<organism evidence="2 3">
    <name type="scientific">Lojkania enalia</name>
    <dbReference type="NCBI Taxonomy" id="147567"/>
    <lineage>
        <taxon>Eukaryota</taxon>
        <taxon>Fungi</taxon>
        <taxon>Dikarya</taxon>
        <taxon>Ascomycota</taxon>
        <taxon>Pezizomycotina</taxon>
        <taxon>Dothideomycetes</taxon>
        <taxon>Pleosporomycetidae</taxon>
        <taxon>Pleosporales</taxon>
        <taxon>Pleosporales incertae sedis</taxon>
        <taxon>Lojkania</taxon>
    </lineage>
</organism>
<keyword evidence="3" id="KW-1185">Reference proteome</keyword>
<comment type="caution">
    <text evidence="2">The sequence shown here is derived from an EMBL/GenBank/DDBJ whole genome shotgun (WGS) entry which is preliminary data.</text>
</comment>
<evidence type="ECO:0000313" key="2">
    <source>
        <dbReference type="EMBL" id="KAF2268590.1"/>
    </source>
</evidence>
<feature type="compositionally biased region" description="Basic and acidic residues" evidence="1">
    <location>
        <begin position="59"/>
        <end position="72"/>
    </location>
</feature>
<feature type="compositionally biased region" description="Polar residues" evidence="1">
    <location>
        <begin position="73"/>
        <end position="84"/>
    </location>
</feature>
<dbReference type="EMBL" id="ML986586">
    <property type="protein sequence ID" value="KAF2268590.1"/>
    <property type="molecule type" value="Genomic_DNA"/>
</dbReference>